<dbReference type="Proteomes" id="UP001229421">
    <property type="component" value="Unassembled WGS sequence"/>
</dbReference>
<keyword evidence="4" id="KW-1185">Reference proteome</keyword>
<name>A0AAD8KRP7_TARER</name>
<dbReference type="EMBL" id="JAUHHV010000004">
    <property type="protein sequence ID" value="KAK1425976.1"/>
    <property type="molecule type" value="Genomic_DNA"/>
</dbReference>
<keyword evidence="1" id="KW-0863">Zinc-finger</keyword>
<dbReference type="InterPro" id="IPR007527">
    <property type="entry name" value="Znf_SWIM"/>
</dbReference>
<dbReference type="PANTHER" id="PTHR47718:SF7">
    <property type="entry name" value="PROTEIN FAR1-RELATED SEQUENCE"/>
    <property type="match status" value="1"/>
</dbReference>
<feature type="domain" description="SWIM-type" evidence="2">
    <location>
        <begin position="36"/>
        <end position="67"/>
    </location>
</feature>
<dbReference type="PROSITE" id="PS50966">
    <property type="entry name" value="ZF_SWIM"/>
    <property type="match status" value="1"/>
</dbReference>
<dbReference type="Pfam" id="PF04434">
    <property type="entry name" value="SWIM"/>
    <property type="match status" value="1"/>
</dbReference>
<accession>A0AAD8KRP7</accession>
<evidence type="ECO:0000259" key="2">
    <source>
        <dbReference type="PROSITE" id="PS50966"/>
    </source>
</evidence>
<reference evidence="3" key="1">
    <citation type="journal article" date="2023" name="bioRxiv">
        <title>Improved chromosome-level genome assembly for marigold (Tagetes erecta).</title>
        <authorList>
            <person name="Jiang F."/>
            <person name="Yuan L."/>
            <person name="Wang S."/>
            <person name="Wang H."/>
            <person name="Xu D."/>
            <person name="Wang A."/>
            <person name="Fan W."/>
        </authorList>
    </citation>
    <scope>NUCLEOTIDE SEQUENCE</scope>
    <source>
        <strain evidence="3">WSJ</strain>
        <tissue evidence="3">Leaf</tissue>
    </source>
</reference>
<keyword evidence="1" id="KW-0862">Zinc</keyword>
<evidence type="ECO:0000313" key="4">
    <source>
        <dbReference type="Proteomes" id="UP001229421"/>
    </source>
</evidence>
<dbReference type="AlphaFoldDB" id="A0AAD8KRP7"/>
<sequence length="71" mass="8022">MLNEFVIQYDKAVTARRAAEEDEDFKTMNSKPILSSVSLIEAKADKIDVTCSCAKFETYGILCKHILYMSP</sequence>
<evidence type="ECO:0000313" key="3">
    <source>
        <dbReference type="EMBL" id="KAK1425976.1"/>
    </source>
</evidence>
<gene>
    <name evidence="3" type="ORF">QVD17_14643</name>
</gene>
<dbReference type="GO" id="GO:0008270">
    <property type="term" value="F:zinc ion binding"/>
    <property type="evidence" value="ECO:0007669"/>
    <property type="project" value="UniProtKB-KW"/>
</dbReference>
<evidence type="ECO:0000256" key="1">
    <source>
        <dbReference type="PROSITE-ProRule" id="PRU00325"/>
    </source>
</evidence>
<organism evidence="3 4">
    <name type="scientific">Tagetes erecta</name>
    <name type="common">African marigold</name>
    <dbReference type="NCBI Taxonomy" id="13708"/>
    <lineage>
        <taxon>Eukaryota</taxon>
        <taxon>Viridiplantae</taxon>
        <taxon>Streptophyta</taxon>
        <taxon>Embryophyta</taxon>
        <taxon>Tracheophyta</taxon>
        <taxon>Spermatophyta</taxon>
        <taxon>Magnoliopsida</taxon>
        <taxon>eudicotyledons</taxon>
        <taxon>Gunneridae</taxon>
        <taxon>Pentapetalae</taxon>
        <taxon>asterids</taxon>
        <taxon>campanulids</taxon>
        <taxon>Asterales</taxon>
        <taxon>Asteraceae</taxon>
        <taxon>Asteroideae</taxon>
        <taxon>Heliantheae alliance</taxon>
        <taxon>Tageteae</taxon>
        <taxon>Tagetes</taxon>
    </lineage>
</organism>
<keyword evidence="1" id="KW-0479">Metal-binding</keyword>
<comment type="caution">
    <text evidence="3">The sequence shown here is derived from an EMBL/GenBank/DDBJ whole genome shotgun (WGS) entry which is preliminary data.</text>
</comment>
<proteinExistence type="predicted"/>
<protein>
    <recommendedName>
        <fullName evidence="2">SWIM-type domain-containing protein</fullName>
    </recommendedName>
</protein>
<dbReference type="PANTHER" id="PTHR47718">
    <property type="entry name" value="OS01G0519700 PROTEIN"/>
    <property type="match status" value="1"/>
</dbReference>